<accession>A0A2A2EFF0</accession>
<protein>
    <submittedName>
        <fullName evidence="1">Uncharacterized protein</fullName>
    </submittedName>
</protein>
<evidence type="ECO:0000313" key="1">
    <source>
        <dbReference type="EMBL" id="PAU67635.1"/>
    </source>
</evidence>
<name>A0A2A2EFF0_9BIFI</name>
<dbReference type="Proteomes" id="UP000217986">
    <property type="component" value="Unassembled WGS sequence"/>
</dbReference>
<organism evidence="1 2">
    <name type="scientific">Bifidobacterium italicum</name>
    <dbReference type="NCBI Taxonomy" id="1960968"/>
    <lineage>
        <taxon>Bacteria</taxon>
        <taxon>Bacillati</taxon>
        <taxon>Actinomycetota</taxon>
        <taxon>Actinomycetes</taxon>
        <taxon>Bifidobacteriales</taxon>
        <taxon>Bifidobacteriaceae</taxon>
        <taxon>Bifidobacterium</taxon>
    </lineage>
</organism>
<sequence length="225" mass="24640">MAVRSLGVSESGYAGLLSCESAVGWGFLTPVERELLRSVLLDIDHSGALRMPAGVHSTVSVDELSSLSDDALIARFNGYVDSLLGADWLLCIYDVCRPEVRELLSDAPMRDARYWRMRHGTPMADAGVERAARALLHAGLRKPLGEACAQLDEPVERMLVRVVRGERCDPESEIMSSGVRVLRESWTDLVFSFPVGERVFLTGQLEDIALAVASALLLPQEGDAW</sequence>
<reference evidence="1 2" key="1">
    <citation type="journal article" date="2017" name="ISME J.">
        <title>Unveiling bifidobacterial biogeography across the mammalian branch of the tree of life.</title>
        <authorList>
            <person name="Milani C."/>
            <person name="Mangifesta M."/>
            <person name="Mancabelli L."/>
            <person name="Lugli G.A."/>
            <person name="James K."/>
            <person name="Duranti S."/>
            <person name="Turroni F."/>
            <person name="Ferrario C."/>
            <person name="Ossiprandi M.C."/>
            <person name="van Sinderen D."/>
            <person name="Ventura M."/>
        </authorList>
    </citation>
    <scope>NUCLEOTIDE SEQUENCE [LARGE SCALE GENOMIC DNA]</scope>
    <source>
        <strain evidence="1 2">70</strain>
    </source>
</reference>
<keyword evidence="2" id="KW-1185">Reference proteome</keyword>
<dbReference type="AlphaFoldDB" id="A0A2A2EFF0"/>
<evidence type="ECO:0000313" key="2">
    <source>
        <dbReference type="Proteomes" id="UP000217986"/>
    </source>
</evidence>
<dbReference type="EMBL" id="MVOG01000038">
    <property type="protein sequence ID" value="PAU67635.1"/>
    <property type="molecule type" value="Genomic_DNA"/>
</dbReference>
<gene>
    <name evidence="1" type="ORF">B1400_1607</name>
</gene>
<comment type="caution">
    <text evidence="1">The sequence shown here is derived from an EMBL/GenBank/DDBJ whole genome shotgun (WGS) entry which is preliminary data.</text>
</comment>
<proteinExistence type="predicted"/>